<dbReference type="EMBL" id="CARXXK010000003">
    <property type="protein sequence ID" value="CAI6360692.1"/>
    <property type="molecule type" value="Genomic_DNA"/>
</dbReference>
<reference evidence="2 3" key="1">
    <citation type="submission" date="2023-01" db="EMBL/GenBank/DDBJ databases">
        <authorList>
            <person name="Whitehead M."/>
        </authorList>
    </citation>
    <scope>NUCLEOTIDE SEQUENCE [LARGE SCALE GENOMIC DNA]</scope>
</reference>
<evidence type="ECO:0000256" key="1">
    <source>
        <dbReference type="SAM" id="MobiDB-lite"/>
    </source>
</evidence>
<evidence type="ECO:0000313" key="3">
    <source>
        <dbReference type="Proteomes" id="UP001160148"/>
    </source>
</evidence>
<proteinExistence type="predicted"/>
<comment type="caution">
    <text evidence="2">The sequence shown here is derived from an EMBL/GenBank/DDBJ whole genome shotgun (WGS) entry which is preliminary data.</text>
</comment>
<protein>
    <submittedName>
        <fullName evidence="2">Uncharacterized protein</fullName>
    </submittedName>
</protein>
<evidence type="ECO:0000313" key="2">
    <source>
        <dbReference type="EMBL" id="CAI6360692.1"/>
    </source>
</evidence>
<feature type="compositionally biased region" description="Pro residues" evidence="1">
    <location>
        <begin position="23"/>
        <end position="32"/>
    </location>
</feature>
<accession>A0AAV0WYQ5</accession>
<gene>
    <name evidence="2" type="ORF">MEUPH1_LOCUS15964</name>
</gene>
<dbReference type="AlphaFoldDB" id="A0AAV0WYQ5"/>
<sequence>MARAPHHPTSLFPSAPPCTTQPSPTPGTPPPDTQALPPRYLSARRSGVFPTGRTNWQRLYGDRRKRFESYVHSPSIITDLGDRRDVVAGPLTPDHHPFRWLVVQSNIRDDLILHLRHVTGTCPAKTRRKHNRSKTVIE</sequence>
<keyword evidence="3" id="KW-1185">Reference proteome</keyword>
<feature type="region of interest" description="Disordered" evidence="1">
    <location>
        <begin position="1"/>
        <end position="38"/>
    </location>
</feature>
<dbReference type="Proteomes" id="UP001160148">
    <property type="component" value="Unassembled WGS sequence"/>
</dbReference>
<organism evidence="2 3">
    <name type="scientific">Macrosiphum euphorbiae</name>
    <name type="common">potato aphid</name>
    <dbReference type="NCBI Taxonomy" id="13131"/>
    <lineage>
        <taxon>Eukaryota</taxon>
        <taxon>Metazoa</taxon>
        <taxon>Ecdysozoa</taxon>
        <taxon>Arthropoda</taxon>
        <taxon>Hexapoda</taxon>
        <taxon>Insecta</taxon>
        <taxon>Pterygota</taxon>
        <taxon>Neoptera</taxon>
        <taxon>Paraneoptera</taxon>
        <taxon>Hemiptera</taxon>
        <taxon>Sternorrhyncha</taxon>
        <taxon>Aphidomorpha</taxon>
        <taxon>Aphidoidea</taxon>
        <taxon>Aphididae</taxon>
        <taxon>Macrosiphini</taxon>
        <taxon>Macrosiphum</taxon>
    </lineage>
</organism>
<name>A0AAV0WYQ5_9HEMI</name>